<name>A0A814L8G6_9BILA</name>
<dbReference type="Proteomes" id="UP000663874">
    <property type="component" value="Unassembled WGS sequence"/>
</dbReference>
<organism evidence="1 5">
    <name type="scientific">Rotaria sordida</name>
    <dbReference type="NCBI Taxonomy" id="392033"/>
    <lineage>
        <taxon>Eukaryota</taxon>
        <taxon>Metazoa</taxon>
        <taxon>Spiralia</taxon>
        <taxon>Gnathifera</taxon>
        <taxon>Rotifera</taxon>
        <taxon>Eurotatoria</taxon>
        <taxon>Bdelloidea</taxon>
        <taxon>Philodinida</taxon>
        <taxon>Philodinidae</taxon>
        <taxon>Rotaria</taxon>
    </lineage>
</organism>
<evidence type="ECO:0000313" key="5">
    <source>
        <dbReference type="Proteomes" id="UP000663882"/>
    </source>
</evidence>
<sequence>MLPIADDPPRLIRTVPNGLLYQVGVGEDQSWLVHVWGMNGYDYGFAYGTLLSEQIIQFFPKLYAYLEQEIIDHLEHLKLPKWLKQLIADEGLAFALDMQNLLAQAYMDPEIYHELRGIADATKIDYDLLLRLHMFGELTRGHCSLYGVWGKATLNGKTLQMRTFDWDIDAGLQDYPVITIYHPRSPTLGHTFTNIAWAGYIGVLTGMSSTMMGIGSIGILFPDDTFGDESVVGLPFIFLQRYLMQYSETLDDALSYITNIRRTCHLILGISDGKLGTGRIIQYSHSLVRFFDDINLQPLTDWHPRLDNVVYEGMDWLCPAFQSKLYEQIRAQYGQITPETTIQSIPAVVKTGDVQVAVYDLTDNMLYVANARGEGEHGPLPAYQRQFIKLDLNIEYARVPPTI</sequence>
<dbReference type="InterPro" id="IPR047794">
    <property type="entry name" value="C45_proenzyme-like"/>
</dbReference>
<evidence type="ECO:0000313" key="4">
    <source>
        <dbReference type="EMBL" id="CAF4167260.1"/>
    </source>
</evidence>
<reference evidence="1" key="1">
    <citation type="submission" date="2021-02" db="EMBL/GenBank/DDBJ databases">
        <authorList>
            <person name="Nowell W R."/>
        </authorList>
    </citation>
    <scope>NUCLEOTIDE SEQUENCE</scope>
</reference>
<evidence type="ECO:0000313" key="2">
    <source>
        <dbReference type="EMBL" id="CAF1525877.1"/>
    </source>
</evidence>
<dbReference type="InterPro" id="IPR047803">
    <property type="entry name" value="DCD1A/B-like"/>
</dbReference>
<dbReference type="PANTHER" id="PTHR35190:SF2">
    <property type="entry name" value="PROTEIN DCD1B"/>
    <property type="match status" value="1"/>
</dbReference>
<gene>
    <name evidence="4" type="ORF">FNK824_LOCUS34500</name>
    <name evidence="3" type="ORF">OTI717_LOCUS29683</name>
    <name evidence="1" type="ORF">RFH988_LOCUS17328</name>
    <name evidence="2" type="ORF">SEV965_LOCUS37262</name>
</gene>
<dbReference type="Gene3D" id="3.60.60.10">
    <property type="entry name" value="Penicillin V Acylase, Chain A"/>
    <property type="match status" value="1"/>
</dbReference>
<dbReference type="EMBL" id="CAJNOO010000922">
    <property type="protein sequence ID" value="CAF1062398.1"/>
    <property type="molecule type" value="Genomic_DNA"/>
</dbReference>
<protein>
    <submittedName>
        <fullName evidence="1">Uncharacterized protein</fullName>
    </submittedName>
</protein>
<proteinExistence type="predicted"/>
<comment type="caution">
    <text evidence="1">The sequence shown here is derived from an EMBL/GenBank/DDBJ whole genome shotgun (WGS) entry which is preliminary data.</text>
</comment>
<dbReference type="NCBIfam" id="NF040521">
    <property type="entry name" value="C45_proenzyme"/>
    <property type="match status" value="1"/>
</dbReference>
<dbReference type="PANTHER" id="PTHR35190">
    <property type="entry name" value="PROTEIN DCD1B"/>
    <property type="match status" value="1"/>
</dbReference>
<dbReference type="Proteomes" id="UP000663823">
    <property type="component" value="Unassembled WGS sequence"/>
</dbReference>
<dbReference type="OrthoDB" id="189997at2759"/>
<dbReference type="Proteomes" id="UP000663882">
    <property type="component" value="Unassembled WGS sequence"/>
</dbReference>
<dbReference type="EMBL" id="CAJOAX010007596">
    <property type="protein sequence ID" value="CAF4013435.1"/>
    <property type="molecule type" value="Genomic_DNA"/>
</dbReference>
<dbReference type="AlphaFoldDB" id="A0A814L8G6"/>
<dbReference type="EMBL" id="CAJNOU010007512">
    <property type="protein sequence ID" value="CAF1525877.1"/>
    <property type="molecule type" value="Genomic_DNA"/>
</dbReference>
<dbReference type="EMBL" id="CAJOBE010013609">
    <property type="protein sequence ID" value="CAF4167260.1"/>
    <property type="molecule type" value="Genomic_DNA"/>
</dbReference>
<evidence type="ECO:0000313" key="3">
    <source>
        <dbReference type="EMBL" id="CAF4013435.1"/>
    </source>
</evidence>
<accession>A0A814L8G6</accession>
<dbReference type="Proteomes" id="UP000663889">
    <property type="component" value="Unassembled WGS sequence"/>
</dbReference>
<evidence type="ECO:0000313" key="1">
    <source>
        <dbReference type="EMBL" id="CAF1062398.1"/>
    </source>
</evidence>